<dbReference type="CDD" id="cd01650">
    <property type="entry name" value="RT_nLTR_like"/>
    <property type="match status" value="1"/>
</dbReference>
<dbReference type="InterPro" id="IPR043502">
    <property type="entry name" value="DNA/RNA_pol_sf"/>
</dbReference>
<reference evidence="2" key="2">
    <citation type="submission" date="2025-08" db="UniProtKB">
        <authorList>
            <consortium name="Ensembl"/>
        </authorList>
    </citation>
    <scope>IDENTIFICATION</scope>
</reference>
<reference evidence="3" key="1">
    <citation type="submission" date="2012-01" db="EMBL/GenBank/DDBJ databases">
        <title>The Genome Sequence of Oreochromis niloticus (Nile Tilapia).</title>
        <authorList>
            <consortium name="Broad Institute Genome Assembly Team"/>
            <consortium name="Broad Institute Sequencing Platform"/>
            <person name="Di Palma F."/>
            <person name="Johnson J."/>
            <person name="Lander E.S."/>
            <person name="Lindblad-Toh K."/>
        </authorList>
    </citation>
    <scope>NUCLEOTIDE SEQUENCE [LARGE SCALE GENOMIC DNA]</scope>
</reference>
<proteinExistence type="predicted"/>
<dbReference type="InterPro" id="IPR000477">
    <property type="entry name" value="RT_dom"/>
</dbReference>
<evidence type="ECO:0000313" key="2">
    <source>
        <dbReference type="Ensembl" id="ENSONIP00000052488.1"/>
    </source>
</evidence>
<dbReference type="SUPFAM" id="SSF56672">
    <property type="entry name" value="DNA/RNA polymerases"/>
    <property type="match status" value="1"/>
</dbReference>
<dbReference type="PANTHER" id="PTHR33332">
    <property type="entry name" value="REVERSE TRANSCRIPTASE DOMAIN-CONTAINING PROTEIN"/>
    <property type="match status" value="1"/>
</dbReference>
<evidence type="ECO:0000313" key="3">
    <source>
        <dbReference type="Proteomes" id="UP000005207"/>
    </source>
</evidence>
<sequence length="508" mass="57835">MQHISEPTHNRGHTLDLLISKDLNISNIAVTDIALSDHFCISFDSNILANIPNQSKITVRKRFLKENSAEYFKLMYTSTLFKSPTSTNTHSVNKLTDDFLSKILDMMDKIAPFKVKTVSSKKKSPWRSDPLVCNEKRECRRAERKWRKTRLQVHCEIYKERLNKYQLALKDARESFFSEIIHINNNNARTLFATVERLTSPPVAIAPELSSTRACNEFANFFIEKILKIRRSIGTLVSTPIPTLSPISTYAEKMTHFQTINQSSLDKIIENLSSATCCLDILPTGFLKKVLPAIREDLIQIVNASILSGVFPKALKTAVIKPILKKKNLDSTLMQNYRPISNLPFIGKVIEKAVFQQLNSFLTKNNRFDIYQSGFRRHHSTETALVKVFNDIRINTDRGKSTVLVLLDLSAAFDTVDHDILLERLESWGGLSGTALNWFKSYLTNRNFYVSISQFSSQNIEITCGVTQGSILGPLLFSIYMLPLSQIITTNNINYHNYADDTQLYISM</sequence>
<dbReference type="Ensembl" id="ENSONIT00000083866.1">
    <property type="protein sequence ID" value="ENSONIP00000052488.1"/>
    <property type="gene ID" value="ENSONIG00000038225.1"/>
</dbReference>
<dbReference type="Proteomes" id="UP000005207">
    <property type="component" value="Linkage group LG12"/>
</dbReference>
<dbReference type="GeneTree" id="ENSGT01010000222343"/>
<protein>
    <recommendedName>
        <fullName evidence="1">Reverse transcriptase domain-containing protein</fullName>
    </recommendedName>
</protein>
<dbReference type="PROSITE" id="PS50878">
    <property type="entry name" value="RT_POL"/>
    <property type="match status" value="1"/>
</dbReference>
<name>A0A669CVV3_ORENI</name>
<reference evidence="2" key="3">
    <citation type="submission" date="2025-09" db="UniProtKB">
        <authorList>
            <consortium name="Ensembl"/>
        </authorList>
    </citation>
    <scope>IDENTIFICATION</scope>
</reference>
<accession>A0A669CVV3</accession>
<feature type="domain" description="Reverse transcriptase" evidence="1">
    <location>
        <begin position="304"/>
        <end position="508"/>
    </location>
</feature>
<organism evidence="2 3">
    <name type="scientific">Oreochromis niloticus</name>
    <name type="common">Nile tilapia</name>
    <name type="synonym">Tilapia nilotica</name>
    <dbReference type="NCBI Taxonomy" id="8128"/>
    <lineage>
        <taxon>Eukaryota</taxon>
        <taxon>Metazoa</taxon>
        <taxon>Chordata</taxon>
        <taxon>Craniata</taxon>
        <taxon>Vertebrata</taxon>
        <taxon>Euteleostomi</taxon>
        <taxon>Actinopterygii</taxon>
        <taxon>Neopterygii</taxon>
        <taxon>Teleostei</taxon>
        <taxon>Neoteleostei</taxon>
        <taxon>Acanthomorphata</taxon>
        <taxon>Ovalentaria</taxon>
        <taxon>Cichlomorphae</taxon>
        <taxon>Cichliformes</taxon>
        <taxon>Cichlidae</taxon>
        <taxon>African cichlids</taxon>
        <taxon>Pseudocrenilabrinae</taxon>
        <taxon>Oreochromini</taxon>
        <taxon>Oreochromis</taxon>
    </lineage>
</organism>
<dbReference type="Pfam" id="PF00078">
    <property type="entry name" value="RVT_1"/>
    <property type="match status" value="1"/>
</dbReference>
<keyword evidence="3" id="KW-1185">Reference proteome</keyword>
<evidence type="ECO:0000259" key="1">
    <source>
        <dbReference type="PROSITE" id="PS50878"/>
    </source>
</evidence>
<dbReference type="InParanoid" id="A0A669CVV3"/>
<dbReference type="AlphaFoldDB" id="A0A669CVV3"/>